<dbReference type="GO" id="GO:2001135">
    <property type="term" value="P:regulation of endocytic recycling"/>
    <property type="evidence" value="ECO:0007669"/>
    <property type="project" value="TreeGrafter"/>
</dbReference>
<gene>
    <name evidence="7" type="ORF">TTEB3V08_LOCUS1047</name>
</gene>
<evidence type="ECO:0000256" key="1">
    <source>
        <dbReference type="ARBA" id="ARBA00004123"/>
    </source>
</evidence>
<dbReference type="GO" id="GO:0005634">
    <property type="term" value="C:nucleus"/>
    <property type="evidence" value="ECO:0007669"/>
    <property type="project" value="UniProtKB-SubCell"/>
</dbReference>
<dbReference type="PROSITE" id="PS51791">
    <property type="entry name" value="HSAC2"/>
    <property type="match status" value="1"/>
</dbReference>
<feature type="compositionally biased region" description="Polar residues" evidence="3">
    <location>
        <begin position="984"/>
        <end position="995"/>
    </location>
</feature>
<feature type="compositionally biased region" description="Basic and acidic residues" evidence="3">
    <location>
        <begin position="1228"/>
        <end position="1245"/>
    </location>
</feature>
<dbReference type="Pfam" id="PF12456">
    <property type="entry name" value="hSac2"/>
    <property type="match status" value="1"/>
</dbReference>
<reference evidence="7" key="1">
    <citation type="submission" date="2020-11" db="EMBL/GenBank/DDBJ databases">
        <authorList>
            <person name="Tran Van P."/>
        </authorList>
    </citation>
    <scope>NUCLEOTIDE SEQUENCE</scope>
</reference>
<feature type="compositionally biased region" description="Polar residues" evidence="3">
    <location>
        <begin position="1259"/>
        <end position="1270"/>
    </location>
</feature>
<keyword evidence="2" id="KW-0539">Nucleus</keyword>
<dbReference type="InterPro" id="IPR016197">
    <property type="entry name" value="Chromo-like_dom_sf"/>
</dbReference>
<organism evidence="7">
    <name type="scientific">Timema tahoe</name>
    <dbReference type="NCBI Taxonomy" id="61484"/>
    <lineage>
        <taxon>Eukaryota</taxon>
        <taxon>Metazoa</taxon>
        <taxon>Ecdysozoa</taxon>
        <taxon>Arthropoda</taxon>
        <taxon>Hexapoda</taxon>
        <taxon>Insecta</taxon>
        <taxon>Pterygota</taxon>
        <taxon>Neoptera</taxon>
        <taxon>Polyneoptera</taxon>
        <taxon>Phasmatodea</taxon>
        <taxon>Timematodea</taxon>
        <taxon>Timematoidea</taxon>
        <taxon>Timematidae</taxon>
        <taxon>Timema</taxon>
    </lineage>
</organism>
<protein>
    <recommendedName>
        <fullName evidence="8">Phosphatidylinositide phosphatase SAC2</fullName>
    </recommendedName>
</protein>
<evidence type="ECO:0000259" key="6">
    <source>
        <dbReference type="PROSITE" id="PS51791"/>
    </source>
</evidence>
<dbReference type="SMART" id="SM00300">
    <property type="entry name" value="ChSh"/>
    <property type="match status" value="1"/>
</dbReference>
<dbReference type="InterPro" id="IPR008251">
    <property type="entry name" value="Chromo_shadow_dom"/>
</dbReference>
<dbReference type="GO" id="GO:0046856">
    <property type="term" value="P:phosphatidylinositol dephosphorylation"/>
    <property type="evidence" value="ECO:0007669"/>
    <property type="project" value="TreeGrafter"/>
</dbReference>
<dbReference type="GO" id="GO:0005769">
    <property type="term" value="C:early endosome"/>
    <property type="evidence" value="ECO:0007669"/>
    <property type="project" value="TreeGrafter"/>
</dbReference>
<evidence type="ECO:0000313" key="7">
    <source>
        <dbReference type="EMBL" id="CAD7452885.1"/>
    </source>
</evidence>
<feature type="compositionally biased region" description="Low complexity" evidence="3">
    <location>
        <begin position="1182"/>
        <end position="1192"/>
    </location>
</feature>
<dbReference type="PANTHER" id="PTHR45662">
    <property type="entry name" value="PHOSPHATIDYLINOSITIDE PHOSPHATASE SAC1"/>
    <property type="match status" value="1"/>
</dbReference>
<feature type="region of interest" description="Disordered" evidence="3">
    <location>
        <begin position="1"/>
        <end position="70"/>
    </location>
</feature>
<feature type="domain" description="HSac2" evidence="6">
    <location>
        <begin position="731"/>
        <end position="890"/>
    </location>
</feature>
<accession>A0A7R9I9V8</accession>
<dbReference type="EMBL" id="OE000208">
    <property type="protein sequence ID" value="CAD7452885.1"/>
    <property type="molecule type" value="Genomic_DNA"/>
</dbReference>
<evidence type="ECO:0008006" key="8">
    <source>
        <dbReference type="Google" id="ProtNLM"/>
    </source>
</evidence>
<dbReference type="GO" id="GO:0005694">
    <property type="term" value="C:chromosome"/>
    <property type="evidence" value="ECO:0007669"/>
    <property type="project" value="UniProtKB-ARBA"/>
</dbReference>
<name>A0A7R9I9V8_9NEOP</name>
<dbReference type="GO" id="GO:0045334">
    <property type="term" value="C:clathrin-coated endocytic vesicle"/>
    <property type="evidence" value="ECO:0007669"/>
    <property type="project" value="TreeGrafter"/>
</dbReference>
<feature type="region of interest" description="Disordered" evidence="3">
    <location>
        <begin position="978"/>
        <end position="1024"/>
    </location>
</feature>
<dbReference type="InterPro" id="IPR022158">
    <property type="entry name" value="Inositol_phosphatase"/>
</dbReference>
<dbReference type="PANTHER" id="PTHR45662:SF8">
    <property type="entry name" value="PHOSPHATIDYLINOSITIDE PHOSPHATASE SAC2"/>
    <property type="match status" value="1"/>
</dbReference>
<feature type="compositionally biased region" description="Polar residues" evidence="3">
    <location>
        <begin position="1212"/>
        <end position="1221"/>
    </location>
</feature>
<feature type="compositionally biased region" description="Basic and acidic residues" evidence="3">
    <location>
        <begin position="23"/>
        <end position="42"/>
    </location>
</feature>
<dbReference type="PROSITE" id="PS50275">
    <property type="entry name" value="SAC"/>
    <property type="match status" value="1"/>
</dbReference>
<proteinExistence type="predicted"/>
<feature type="region of interest" description="Disordered" evidence="3">
    <location>
        <begin position="1173"/>
        <end position="1192"/>
    </location>
</feature>
<evidence type="ECO:0000256" key="3">
    <source>
        <dbReference type="SAM" id="MobiDB-lite"/>
    </source>
</evidence>
<dbReference type="Pfam" id="PF02383">
    <property type="entry name" value="Syja_N"/>
    <property type="match status" value="2"/>
</dbReference>
<dbReference type="InterPro" id="IPR034753">
    <property type="entry name" value="hSac2"/>
</dbReference>
<dbReference type="SUPFAM" id="SSF54160">
    <property type="entry name" value="Chromo domain-like"/>
    <property type="match status" value="1"/>
</dbReference>
<evidence type="ECO:0000259" key="4">
    <source>
        <dbReference type="PROSITE" id="PS50013"/>
    </source>
</evidence>
<evidence type="ECO:0000256" key="2">
    <source>
        <dbReference type="ARBA" id="ARBA00023242"/>
    </source>
</evidence>
<dbReference type="InterPro" id="IPR002013">
    <property type="entry name" value="SAC_dom"/>
</dbReference>
<sequence length="1378" mass="154125">MSKTNEPKIDEPPAEEVFSVEEILDRRVKNENDTKRADTKKADTKKRKNSTESKPSPKIVKDFDDRPKGFDRNLKPEKIIGATDSSGQLMFLMKWCGTDEADLVPSCEANVKCPQCCHSSVLQHIKLDRVQAVTLKINWTTGDRKIGFLSRWDLAAANDPDCLGLFYGIIGKIELQSIMESRLMLIKECETVGDLPGGKTVYKIKSVAFLQLGLSGDSLELGLHPCKKHQDNTGTKKSSSLSGGVSGGIFDIPQKAAFAKTWGTIKSATNSIKNTTQQAAAMATSQVKLGKNRDSKDREKLERRLLDELQRIFTDTDSFYYCLTGDLTNSLERQCELREMNSNKDTAWWRTVDDRFFWNRHMLEDIIMMNTFTLILISRRSRFRAGTRYKRRGVDEEGKCANYVETEQIVCHHHHHVSFVQVRGSVPVFWSQPGYKYRPPPREVETQIAFEKHFEEELSIYGPVTVVNLVEQSGKEKIIWDAYTNHIVMFNNPEIIYATFDFHEYCRGMHFENVSVLIGHLVDVVKDMGYCWRDKEGQICSQKGVFRVNCIDCLDRTNVVQTALGKAVMEIQFSKLGLIPPEGIMPANIRKTFQLLWANNGDIISKQYAGTNALKGDYTRTGERKFTGMMKDGMNSANRYYLGHFVDSHRQAAMDIMQGQPIDAEDLANCANEIMVAMNMIDDLVPISTTPAYFSDIALGPEIHLATALYYLTRYYLSRFKDVYRQATIDMMLGNSVSEDMFSQDKAGDEEDTAATAEHVKLLIEDCKKISGDPSETEMDSILILTRDSYYVAKYDDQLDKVTKYQRVLLEDFTSMEFGTPEHSSLSLFKQSSRTAHHCIRLHYKVANMPGYYHMFRSTNLRFFNNMAIGIKNEEEMIESLKAICEAFLVALEIAGLPPIPFIQGRLDRKKSIALLADGSTGHSLMGSGSYLDITALPNMTRNVSETQLQALKSVGSKALNNMSQQFNKLNKLGHSFNTRRSKNSVSTDKLQQPMFQIGPPDGSNLDANSTDQKHSSDEEDEEMDRYEIANHRFSLHNTCPQRVQGNVNFIDLFVPGVGIIRSSKVSDPTVLSLLGRQQHHLNQNIAPLIDNVSLSRVVQNVSIRGYGLRHSRTDLSLDLGCLALPQTTKSTLSASQNSSLSASPHKGAVTTPEITVENTSFLQDDRAAVMASLKKDHKDSSSGSGPSMAADENWFASSKTKSNKAEPGTTPKFTPPNTLKLTRKLSHSSDEVGKNQDGKVSSEKETEDQAEGCLKNAPASSSKNFIDGQRSSSVRDISLNITSSQSENALRSIRSGLTNAITSPVAVTKDLVLSPFSKLAKGMQNLGANLDPRKLKGNSGVGSIGVLNRHVATEHQIEEQRKLQEKWKNCQSRLIAL</sequence>
<feature type="domain" description="SAC" evidence="5">
    <location>
        <begin position="310"/>
        <end position="610"/>
    </location>
</feature>
<dbReference type="Pfam" id="PF01393">
    <property type="entry name" value="Chromo_shadow"/>
    <property type="match status" value="1"/>
</dbReference>
<comment type="subcellular location">
    <subcellularLocation>
        <location evidence="1">Nucleus</location>
    </subcellularLocation>
</comment>
<feature type="domain" description="Chromo" evidence="4">
    <location>
        <begin position="74"/>
        <end position="115"/>
    </location>
</feature>
<dbReference type="GO" id="GO:0043812">
    <property type="term" value="F:phosphatidylinositol-4-phosphate phosphatase activity"/>
    <property type="evidence" value="ECO:0007669"/>
    <property type="project" value="TreeGrafter"/>
</dbReference>
<feature type="compositionally biased region" description="Basic and acidic residues" evidence="3">
    <location>
        <begin position="59"/>
        <end position="70"/>
    </location>
</feature>
<feature type="compositionally biased region" description="Basic and acidic residues" evidence="3">
    <location>
        <begin position="1"/>
        <end position="11"/>
    </location>
</feature>
<dbReference type="InterPro" id="IPR000953">
    <property type="entry name" value="Chromo/chromo_shadow_dom"/>
</dbReference>
<dbReference type="PROSITE" id="PS50013">
    <property type="entry name" value="CHROMO_2"/>
    <property type="match status" value="1"/>
</dbReference>
<dbReference type="Gene3D" id="2.40.50.40">
    <property type="match status" value="1"/>
</dbReference>
<feature type="region of interest" description="Disordered" evidence="3">
    <location>
        <begin position="1199"/>
        <end position="1270"/>
    </location>
</feature>
<evidence type="ECO:0000259" key="5">
    <source>
        <dbReference type="PROSITE" id="PS50275"/>
    </source>
</evidence>